<feature type="region of interest" description="Disordered" evidence="1">
    <location>
        <begin position="618"/>
        <end position="647"/>
    </location>
</feature>
<dbReference type="KEGG" id="aol:S58_21120"/>
<feature type="compositionally biased region" description="Basic and acidic residues" evidence="1">
    <location>
        <begin position="626"/>
        <end position="638"/>
    </location>
</feature>
<reference evidence="3 4" key="1">
    <citation type="journal article" date="2013" name="Appl. Environ. Microbiol.">
        <title>Genome analysis suggests that the soil oligotrophic bacterium Agromonas oligotrophica (Bradyrhizobium oligotrophicum) is a nitrogen-fixing symbiont of Aeschynomene indica.</title>
        <authorList>
            <person name="Okubo T."/>
            <person name="Fukushima S."/>
            <person name="Itakura M."/>
            <person name="Oshima K."/>
            <person name="Longtonglang A."/>
            <person name="Teaumroong N."/>
            <person name="Mitsui H."/>
            <person name="Hattori M."/>
            <person name="Hattori R."/>
            <person name="Hattori T."/>
            <person name="Minamisawa K."/>
        </authorList>
    </citation>
    <scope>NUCLEOTIDE SEQUENCE [LARGE SCALE GENOMIC DNA]</scope>
    <source>
        <strain evidence="3 4">S58</strain>
    </source>
</reference>
<evidence type="ECO:0000259" key="2">
    <source>
        <dbReference type="Pfam" id="PF13454"/>
    </source>
</evidence>
<dbReference type="eggNOG" id="COG4529">
    <property type="taxonomic scope" value="Bacteria"/>
</dbReference>
<name>M4Z413_9BRAD</name>
<organism evidence="3 4">
    <name type="scientific">Bradyrhizobium oligotrophicum S58</name>
    <dbReference type="NCBI Taxonomy" id="1245469"/>
    <lineage>
        <taxon>Bacteria</taxon>
        <taxon>Pseudomonadati</taxon>
        <taxon>Pseudomonadota</taxon>
        <taxon>Alphaproteobacteria</taxon>
        <taxon>Hyphomicrobiales</taxon>
        <taxon>Nitrobacteraceae</taxon>
        <taxon>Bradyrhizobium</taxon>
    </lineage>
</organism>
<dbReference type="PANTHER" id="PTHR40254:SF1">
    <property type="entry name" value="BLR0577 PROTEIN"/>
    <property type="match status" value="1"/>
</dbReference>
<feature type="domain" description="FAD-dependent urate hydroxylase HpyO/Asp monooxygenase CreE-like FAD/NAD(P)-binding" evidence="2">
    <location>
        <begin position="24"/>
        <end position="188"/>
    </location>
</feature>
<gene>
    <name evidence="3" type="ORF">S58_21120</name>
</gene>
<dbReference type="InterPro" id="IPR036188">
    <property type="entry name" value="FAD/NAD-bd_sf"/>
</dbReference>
<dbReference type="Proteomes" id="UP000011841">
    <property type="component" value="Chromosome"/>
</dbReference>
<dbReference type="SUPFAM" id="SSF51905">
    <property type="entry name" value="FAD/NAD(P)-binding domain"/>
    <property type="match status" value="1"/>
</dbReference>
<proteinExistence type="predicted"/>
<protein>
    <recommendedName>
        <fullName evidence="2">FAD-dependent urate hydroxylase HpyO/Asp monooxygenase CreE-like FAD/NAD(P)-binding domain-containing protein</fullName>
    </recommendedName>
</protein>
<dbReference type="InterPro" id="IPR052189">
    <property type="entry name" value="L-asp_N-monooxygenase_NS-form"/>
</dbReference>
<evidence type="ECO:0000313" key="4">
    <source>
        <dbReference type="Proteomes" id="UP000011841"/>
    </source>
</evidence>
<evidence type="ECO:0000313" key="3">
    <source>
        <dbReference type="EMBL" id="BAM88118.1"/>
    </source>
</evidence>
<keyword evidence="4" id="KW-1185">Reference proteome</keyword>
<dbReference type="PATRIC" id="fig|1245469.3.peg.2163"/>
<dbReference type="AlphaFoldDB" id="M4Z413"/>
<sequence>MIQPMLNKLSEATDRWSVMPERIAIIGTGPRGISVIERLAGRLAESSTLRSLVVYAIDSVEVGCGRLWRTDQPDWLLMNTRCKNVTMFPNPPDGAAWRAGYGPTFMEWWRQIDVNYPGPSGLAPRGLYGKYLKFVLDVVELNLPEQMHIERVRDRVTDIDEHAGEYVLTFESGRDSLRVDRLVVCSGYPLSKAKSASQESTPSSRHLTCFDVLETFQSGLSLPADLSGQAIGLRGLGLSFYDVLSELTLGRGGRFVHGDDGDVRYLRSGREPRLIVAGSRSGFPLPMRGRDDRPAGLGFAPRFFTETRIADIRAEGPACFRTSYLPWLTAEVNFAYLEKTLAPDRFDSFRKQLDAGDASTATIMPLMSEVAHSFGVEGLLDLEAMAAPFRGMSFPTQDAFRRAVVSLVRQDVARSEAGEFTDPVKAALNVLRFIRPHIRKAVDLGGLTHTSHHEFITRIGPTIAFLSTGPSLTRARQLLALIESGLLELLGPGASFRAKDGAGFVASSDAVENYSADIDVLIDAYVPAPNVDVDDNPAIRSLADAGLLRSFMGTGGVQVTAKPFHPVTRDGEVKDRIHVLGIPTEAARWFLHVGVIEPGVWDEFIDDADAIATAAIEKLVPSNPGPDERGSEKSREGATRTPNKYLS</sequence>
<dbReference type="InterPro" id="IPR038732">
    <property type="entry name" value="HpyO/CreE_NAD-binding"/>
</dbReference>
<accession>M4Z413</accession>
<dbReference type="STRING" id="1245469.S58_21120"/>
<dbReference type="PANTHER" id="PTHR40254">
    <property type="entry name" value="BLR0577 PROTEIN"/>
    <property type="match status" value="1"/>
</dbReference>
<dbReference type="Pfam" id="PF13454">
    <property type="entry name" value="NAD_binding_9"/>
    <property type="match status" value="1"/>
</dbReference>
<evidence type="ECO:0000256" key="1">
    <source>
        <dbReference type="SAM" id="MobiDB-lite"/>
    </source>
</evidence>
<dbReference type="HOGENOM" id="CLU_016297_0_0_5"/>
<dbReference type="EMBL" id="AP012603">
    <property type="protein sequence ID" value="BAM88118.1"/>
    <property type="molecule type" value="Genomic_DNA"/>
</dbReference>